<name>A0ABM0GPQ6_SACKO</name>
<keyword evidence="4" id="KW-1185">Reference proteome</keyword>
<dbReference type="Proteomes" id="UP000694865">
    <property type="component" value="Unplaced"/>
</dbReference>
<evidence type="ECO:0000259" key="3">
    <source>
        <dbReference type="PROSITE" id="PS51390"/>
    </source>
</evidence>
<gene>
    <name evidence="5" type="primary">LOC100366658</name>
</gene>
<dbReference type="Pfam" id="PF00095">
    <property type="entry name" value="WAP"/>
    <property type="match status" value="2"/>
</dbReference>
<dbReference type="Pfam" id="PF05375">
    <property type="entry name" value="Pacifastin_I"/>
    <property type="match status" value="1"/>
</dbReference>
<dbReference type="PRINTS" id="PR00003">
    <property type="entry name" value="4DISULPHCORE"/>
</dbReference>
<protein>
    <submittedName>
        <fullName evidence="5">Kielin/chordin-like protein-like</fullName>
    </submittedName>
</protein>
<evidence type="ECO:0000313" key="5">
    <source>
        <dbReference type="RefSeq" id="XP_002734594.1"/>
    </source>
</evidence>
<dbReference type="InterPro" id="IPR001007">
    <property type="entry name" value="VWF_dom"/>
</dbReference>
<feature type="signal peptide" evidence="1">
    <location>
        <begin position="1"/>
        <end position="22"/>
    </location>
</feature>
<organism evidence="4 5">
    <name type="scientific">Saccoglossus kowalevskii</name>
    <name type="common">Acorn worm</name>
    <dbReference type="NCBI Taxonomy" id="10224"/>
    <lineage>
        <taxon>Eukaryota</taxon>
        <taxon>Metazoa</taxon>
        <taxon>Hemichordata</taxon>
        <taxon>Enteropneusta</taxon>
        <taxon>Harrimaniidae</taxon>
        <taxon>Saccoglossus</taxon>
    </lineage>
</organism>
<dbReference type="InterPro" id="IPR050514">
    <property type="entry name" value="WAP_four-disulfide_core"/>
</dbReference>
<evidence type="ECO:0000256" key="1">
    <source>
        <dbReference type="SAM" id="SignalP"/>
    </source>
</evidence>
<dbReference type="InterPro" id="IPR008037">
    <property type="entry name" value="Pacifastin_dom"/>
</dbReference>
<dbReference type="RefSeq" id="XP_002734594.1">
    <property type="nucleotide sequence ID" value="XM_002734548.2"/>
</dbReference>
<dbReference type="PANTHER" id="PTHR19441">
    <property type="entry name" value="WHEY ACDIC PROTEIN WAP"/>
    <property type="match status" value="1"/>
</dbReference>
<dbReference type="SUPFAM" id="SSF57256">
    <property type="entry name" value="Elafin-like"/>
    <property type="match status" value="2"/>
</dbReference>
<feature type="domain" description="WAP" evidence="3">
    <location>
        <begin position="80"/>
        <end position="130"/>
    </location>
</feature>
<dbReference type="Gene3D" id="4.10.75.10">
    <property type="entry name" value="Elafin-like"/>
    <property type="match status" value="2"/>
</dbReference>
<dbReference type="GeneID" id="100366658"/>
<feature type="domain" description="WAP" evidence="3">
    <location>
        <begin position="174"/>
        <end position="220"/>
    </location>
</feature>
<dbReference type="InterPro" id="IPR008197">
    <property type="entry name" value="WAP_dom"/>
</dbReference>
<dbReference type="CDD" id="cd00199">
    <property type="entry name" value="WAP"/>
    <property type="match status" value="1"/>
</dbReference>
<evidence type="ECO:0000259" key="2">
    <source>
        <dbReference type="PROSITE" id="PS50184"/>
    </source>
</evidence>
<sequence length="261" mass="27455">MSDLRKALLILLVVVTFDTAEPMNTSMKDGDCLPNVPVYHCVADPCEVTECPLYPNAQCVSNFCGGCNADFFVDEKLVDCTEKRGKCPNLKPPSDLSLVRCGLFCAGDVDCDGELKCCYDGCSSWCLQPIGVPPYKDCNGPGGHHEHGETYPAGDGCNECTCNNGDEACTEKTCLEKLGQCPAVGTDVGICAELCSTDASCDGAEKCCSNGCGHTCQEPIPGADCNGHPDGSTYPSDDGCNTCSCSDGREMCTLIACAPLE</sequence>
<reference evidence="5" key="1">
    <citation type="submission" date="2025-08" db="UniProtKB">
        <authorList>
            <consortium name="RefSeq"/>
        </authorList>
    </citation>
    <scope>IDENTIFICATION</scope>
    <source>
        <tissue evidence="5">Testes</tissue>
    </source>
</reference>
<accession>A0ABM0GPQ6</accession>
<dbReference type="SMART" id="SM00217">
    <property type="entry name" value="WAP"/>
    <property type="match status" value="2"/>
</dbReference>
<evidence type="ECO:0000313" key="4">
    <source>
        <dbReference type="Proteomes" id="UP000694865"/>
    </source>
</evidence>
<dbReference type="PROSITE" id="PS51390">
    <property type="entry name" value="WAP"/>
    <property type="match status" value="2"/>
</dbReference>
<proteinExistence type="predicted"/>
<feature type="chain" id="PRO_5046647486" evidence="1">
    <location>
        <begin position="23"/>
        <end position="261"/>
    </location>
</feature>
<dbReference type="PANTHER" id="PTHR19441:SF95">
    <property type="entry name" value="PERLWAPIN ISOFORM X1"/>
    <property type="match status" value="1"/>
</dbReference>
<dbReference type="PROSITE" id="PS50184">
    <property type="entry name" value="VWFC_2"/>
    <property type="match status" value="1"/>
</dbReference>
<feature type="domain" description="VWFC" evidence="2">
    <location>
        <begin position="136"/>
        <end position="196"/>
    </location>
</feature>
<keyword evidence="1" id="KW-0732">Signal</keyword>
<dbReference type="InterPro" id="IPR036645">
    <property type="entry name" value="Elafin-like_sf"/>
</dbReference>